<organism evidence="2 5">
    <name type="scientific">Vanilla planifolia</name>
    <name type="common">Vanilla</name>
    <dbReference type="NCBI Taxonomy" id="51239"/>
    <lineage>
        <taxon>Eukaryota</taxon>
        <taxon>Viridiplantae</taxon>
        <taxon>Streptophyta</taxon>
        <taxon>Embryophyta</taxon>
        <taxon>Tracheophyta</taxon>
        <taxon>Spermatophyta</taxon>
        <taxon>Magnoliopsida</taxon>
        <taxon>Liliopsida</taxon>
        <taxon>Asparagales</taxon>
        <taxon>Orchidaceae</taxon>
        <taxon>Vanilloideae</taxon>
        <taxon>Vanilleae</taxon>
        <taxon>Vanilla</taxon>
    </lineage>
</organism>
<evidence type="ECO:0000313" key="5">
    <source>
        <dbReference type="Proteomes" id="UP000639772"/>
    </source>
</evidence>
<name>A0A835P9Y4_VANPL</name>
<evidence type="ECO:0000313" key="2">
    <source>
        <dbReference type="EMBL" id="KAG0446667.1"/>
    </source>
</evidence>
<comment type="caution">
    <text evidence="2">The sequence shown here is derived from an EMBL/GenBank/DDBJ whole genome shotgun (WGS) entry which is preliminary data.</text>
</comment>
<evidence type="ECO:0000313" key="3">
    <source>
        <dbReference type="EMBL" id="KAG0446716.1"/>
    </source>
</evidence>
<gene>
    <name evidence="3" type="ORF">HPP92_028692</name>
    <name evidence="2" type="ORF">HPP92_028709</name>
</gene>
<accession>A0A835P9Y4</accession>
<dbReference type="Proteomes" id="UP000636800">
    <property type="component" value="Unassembled WGS sequence"/>
</dbReference>
<dbReference type="EMBL" id="JADCNM010000557">
    <property type="protein sequence ID" value="KAG0446667.1"/>
    <property type="molecule type" value="Genomic_DNA"/>
</dbReference>
<feature type="region of interest" description="Disordered" evidence="1">
    <location>
        <begin position="52"/>
        <end position="71"/>
    </location>
</feature>
<dbReference type="AlphaFoldDB" id="A0A835P9Y4"/>
<evidence type="ECO:0000256" key="1">
    <source>
        <dbReference type="SAM" id="MobiDB-lite"/>
    </source>
</evidence>
<reference evidence="4 5" key="1">
    <citation type="journal article" date="2020" name="Nat. Food">
        <title>A phased Vanilla planifolia genome enables genetic improvement of flavour and production.</title>
        <authorList>
            <person name="Hasing T."/>
            <person name="Tang H."/>
            <person name="Brym M."/>
            <person name="Khazi F."/>
            <person name="Huang T."/>
            <person name="Chambers A.H."/>
        </authorList>
    </citation>
    <scope>NUCLEOTIDE SEQUENCE [LARGE SCALE GENOMIC DNA]</scope>
    <source>
        <tissue evidence="2">Leaf</tissue>
    </source>
</reference>
<dbReference type="Proteomes" id="UP000639772">
    <property type="component" value="Unassembled WGS sequence"/>
</dbReference>
<proteinExistence type="predicted"/>
<dbReference type="EMBL" id="JADCNL010000556">
    <property type="protein sequence ID" value="KAG0446716.1"/>
    <property type="molecule type" value="Genomic_DNA"/>
</dbReference>
<evidence type="ECO:0000313" key="4">
    <source>
        <dbReference type="Proteomes" id="UP000636800"/>
    </source>
</evidence>
<sequence length="153" mass="16660">MEEQSVGRRHLPPDEITTNMKNYVAPGIRRLQHHVCPPAKWNVMSKPPSTPASLHINVPQDQSVADPPPPRSGPILFQTLFSTNDTVVPESINIISSLPAFFSPLVPTPCNVTNGGVWSPPTPPVPSSTFSVDHASLPKFMKLVDVLSRNGVR</sequence>
<keyword evidence="4" id="KW-1185">Reference proteome</keyword>
<protein>
    <submittedName>
        <fullName evidence="2">Uncharacterized protein</fullName>
    </submittedName>
</protein>